<dbReference type="AlphaFoldDB" id="X1MT02"/>
<evidence type="ECO:0000313" key="1">
    <source>
        <dbReference type="EMBL" id="GAI34807.1"/>
    </source>
</evidence>
<accession>X1MT02</accession>
<name>X1MT02_9ZZZZ</name>
<gene>
    <name evidence="1" type="ORF">S06H3_47527</name>
</gene>
<organism evidence="1">
    <name type="scientific">marine sediment metagenome</name>
    <dbReference type="NCBI Taxonomy" id="412755"/>
    <lineage>
        <taxon>unclassified sequences</taxon>
        <taxon>metagenomes</taxon>
        <taxon>ecological metagenomes</taxon>
    </lineage>
</organism>
<comment type="caution">
    <text evidence="1">The sequence shown here is derived from an EMBL/GenBank/DDBJ whole genome shotgun (WGS) entry which is preliminary data.</text>
</comment>
<proteinExistence type="predicted"/>
<sequence>MQFTKEAIALAKDSVEAIKFLVEKAGRECPICDGYGMIDGDTPGGDLGCSTCNGTGKVGGEWEWEPKVGDFYYQDSGNRRLLSLVRDENEAEDIAQRNLVKRFVLIPLLRWEDDIEPILKRMKYRLEITHSVGGKQACSIYLLNQHEVTAWGKDRQTSVVLALIELRKKAEK</sequence>
<protein>
    <submittedName>
        <fullName evidence="1">Uncharacterized protein</fullName>
    </submittedName>
</protein>
<reference evidence="1" key="1">
    <citation type="journal article" date="2014" name="Front. Microbiol.">
        <title>High frequency of phylogenetically diverse reductive dehalogenase-homologous genes in deep subseafloor sedimentary metagenomes.</title>
        <authorList>
            <person name="Kawai M."/>
            <person name="Futagami T."/>
            <person name="Toyoda A."/>
            <person name="Takaki Y."/>
            <person name="Nishi S."/>
            <person name="Hori S."/>
            <person name="Arai W."/>
            <person name="Tsubouchi T."/>
            <person name="Morono Y."/>
            <person name="Uchiyama I."/>
            <person name="Ito T."/>
            <person name="Fujiyama A."/>
            <person name="Inagaki F."/>
            <person name="Takami H."/>
        </authorList>
    </citation>
    <scope>NUCLEOTIDE SEQUENCE</scope>
    <source>
        <strain evidence="1">Expedition CK06-06</strain>
    </source>
</reference>
<dbReference type="EMBL" id="BARV01029860">
    <property type="protein sequence ID" value="GAI34807.1"/>
    <property type="molecule type" value="Genomic_DNA"/>
</dbReference>